<comment type="caution">
    <text evidence="2">The sequence shown here is derived from an EMBL/GenBank/DDBJ whole genome shotgun (WGS) entry which is preliminary data.</text>
</comment>
<sequence length="87" mass="9229">MSKSAAKTETKQEAKPAAAEEKSVAALSKAQTTAVGKLATVSARIRYLDSEGFSRSDITKLIPNASGGQLRYQHVRNVLITPVGKAK</sequence>
<dbReference type="AlphaFoldDB" id="A0A0F9DAS8"/>
<dbReference type="EMBL" id="LAZR01032463">
    <property type="protein sequence ID" value="KKL50811.1"/>
    <property type="molecule type" value="Genomic_DNA"/>
</dbReference>
<gene>
    <name evidence="2" type="ORF">LCGC14_2301800</name>
</gene>
<accession>A0A0F9DAS8</accession>
<name>A0A0F9DAS8_9ZZZZ</name>
<organism evidence="2">
    <name type="scientific">marine sediment metagenome</name>
    <dbReference type="NCBI Taxonomy" id="412755"/>
    <lineage>
        <taxon>unclassified sequences</taxon>
        <taxon>metagenomes</taxon>
        <taxon>ecological metagenomes</taxon>
    </lineage>
</organism>
<reference evidence="2" key="1">
    <citation type="journal article" date="2015" name="Nature">
        <title>Complex archaea that bridge the gap between prokaryotes and eukaryotes.</title>
        <authorList>
            <person name="Spang A."/>
            <person name="Saw J.H."/>
            <person name="Jorgensen S.L."/>
            <person name="Zaremba-Niedzwiedzka K."/>
            <person name="Martijn J."/>
            <person name="Lind A.E."/>
            <person name="van Eijk R."/>
            <person name="Schleper C."/>
            <person name="Guy L."/>
            <person name="Ettema T.J."/>
        </authorList>
    </citation>
    <scope>NUCLEOTIDE SEQUENCE</scope>
</reference>
<protein>
    <submittedName>
        <fullName evidence="2">Uncharacterized protein</fullName>
    </submittedName>
</protein>
<feature type="region of interest" description="Disordered" evidence="1">
    <location>
        <begin position="1"/>
        <end position="23"/>
    </location>
</feature>
<evidence type="ECO:0000256" key="1">
    <source>
        <dbReference type="SAM" id="MobiDB-lite"/>
    </source>
</evidence>
<evidence type="ECO:0000313" key="2">
    <source>
        <dbReference type="EMBL" id="KKL50811.1"/>
    </source>
</evidence>
<proteinExistence type="predicted"/>